<dbReference type="EMBL" id="BMIJ01000002">
    <property type="protein sequence ID" value="GGB85107.1"/>
    <property type="molecule type" value="Genomic_DNA"/>
</dbReference>
<dbReference type="PANTHER" id="PTHR30143">
    <property type="entry name" value="ACID HYDRATASE"/>
    <property type="match status" value="1"/>
</dbReference>
<keyword evidence="2" id="KW-1185">Reference proteome</keyword>
<accession>A0ABQ1K1D5</accession>
<evidence type="ECO:0000313" key="2">
    <source>
        <dbReference type="Proteomes" id="UP000629025"/>
    </source>
</evidence>
<dbReference type="RefSeq" id="WP_188745895.1">
    <property type="nucleotide sequence ID" value="NZ_BMIJ01000002.1"/>
</dbReference>
<reference evidence="2" key="1">
    <citation type="journal article" date="2019" name="Int. J. Syst. Evol. Microbiol.">
        <title>The Global Catalogue of Microorganisms (GCM) 10K type strain sequencing project: providing services to taxonomists for standard genome sequencing and annotation.</title>
        <authorList>
            <consortium name="The Broad Institute Genomics Platform"/>
            <consortium name="The Broad Institute Genome Sequencing Center for Infectious Disease"/>
            <person name="Wu L."/>
            <person name="Ma J."/>
        </authorList>
    </citation>
    <scope>NUCLEOTIDE SEQUENCE [LARGE SCALE GENOMIC DNA]</scope>
    <source>
        <strain evidence="2">CGMCC 1.15341</strain>
    </source>
</reference>
<dbReference type="InterPro" id="IPR036663">
    <property type="entry name" value="Fumarylacetoacetase_C_sf"/>
</dbReference>
<dbReference type="Proteomes" id="UP000629025">
    <property type="component" value="Unassembled WGS sequence"/>
</dbReference>
<sequence length="263" mass="28636">MSHSSFNEQFNAVAQRIIRARADACAIDPISAEYPQFDMDDAYAIQKRVNAARISNGARVVGYKIGLTSKAVQEQLGVGQPDYGVLFADMELLQGEAVDCSQLIAPKAEGEIGFAFKNDIDRSDLSFMELQAEIDFFFPVIEIVDSVVRDWKIGIVDTIADNASSARYMVGAKTFSPRGVDFGAIELNISAPQGELKGRGEACLGNPLYATHWLVKKLNELEVPIKRGQIVLSGAMAPMVPITPGCEIAFDFAGLERLVLTAR</sequence>
<dbReference type="InterPro" id="IPR050772">
    <property type="entry name" value="Hydratase-Decarb/MhpD_sf"/>
</dbReference>
<evidence type="ECO:0000313" key="1">
    <source>
        <dbReference type="EMBL" id="GGB85107.1"/>
    </source>
</evidence>
<dbReference type="PANTHER" id="PTHR30143:SF0">
    <property type="entry name" value="2-KETO-4-PENTENOATE HYDRATASE"/>
    <property type="match status" value="1"/>
</dbReference>
<dbReference type="Gene3D" id="3.90.850.10">
    <property type="entry name" value="Fumarylacetoacetase-like, C-terminal domain"/>
    <property type="match status" value="1"/>
</dbReference>
<dbReference type="SUPFAM" id="SSF56529">
    <property type="entry name" value="FAH"/>
    <property type="match status" value="1"/>
</dbReference>
<comment type="caution">
    <text evidence="1">The sequence shown here is derived from an EMBL/GenBank/DDBJ whole genome shotgun (WGS) entry which is preliminary data.</text>
</comment>
<name>A0ABQ1K1D5_9GAMM</name>
<protein>
    <submittedName>
        <fullName evidence="1">Hydratase/decarboxylase</fullName>
    </submittedName>
</protein>
<organism evidence="1 2">
    <name type="scientific">Marinobacterium zhoushanense</name>
    <dbReference type="NCBI Taxonomy" id="1679163"/>
    <lineage>
        <taxon>Bacteria</taxon>
        <taxon>Pseudomonadati</taxon>
        <taxon>Pseudomonadota</taxon>
        <taxon>Gammaproteobacteria</taxon>
        <taxon>Oceanospirillales</taxon>
        <taxon>Oceanospirillaceae</taxon>
        <taxon>Marinobacterium</taxon>
    </lineage>
</organism>
<gene>
    <name evidence="1" type="ORF">GCM10011352_08660</name>
</gene>
<proteinExistence type="predicted"/>